<accession>A0A9N9H569</accession>
<feature type="non-terminal residue" evidence="1">
    <location>
        <position position="111"/>
    </location>
</feature>
<reference evidence="1" key="1">
    <citation type="submission" date="2021-06" db="EMBL/GenBank/DDBJ databases">
        <authorList>
            <person name="Kallberg Y."/>
            <person name="Tangrot J."/>
            <person name="Rosling A."/>
        </authorList>
    </citation>
    <scope>NUCLEOTIDE SEQUENCE</scope>
    <source>
        <strain evidence="1">IA702</strain>
    </source>
</reference>
<protein>
    <submittedName>
        <fullName evidence="1">10518_t:CDS:1</fullName>
    </submittedName>
</protein>
<gene>
    <name evidence="1" type="ORF">POCULU_LOCUS10115</name>
</gene>
<dbReference type="OrthoDB" id="19861at2759"/>
<feature type="non-terminal residue" evidence="1">
    <location>
        <position position="1"/>
    </location>
</feature>
<proteinExistence type="predicted"/>
<comment type="caution">
    <text evidence="1">The sequence shown here is derived from an EMBL/GenBank/DDBJ whole genome shotgun (WGS) entry which is preliminary data.</text>
</comment>
<evidence type="ECO:0000313" key="2">
    <source>
        <dbReference type="Proteomes" id="UP000789572"/>
    </source>
</evidence>
<organism evidence="1 2">
    <name type="scientific">Paraglomus occultum</name>
    <dbReference type="NCBI Taxonomy" id="144539"/>
    <lineage>
        <taxon>Eukaryota</taxon>
        <taxon>Fungi</taxon>
        <taxon>Fungi incertae sedis</taxon>
        <taxon>Mucoromycota</taxon>
        <taxon>Glomeromycotina</taxon>
        <taxon>Glomeromycetes</taxon>
        <taxon>Paraglomerales</taxon>
        <taxon>Paraglomeraceae</taxon>
        <taxon>Paraglomus</taxon>
    </lineage>
</organism>
<name>A0A9N9H569_9GLOM</name>
<dbReference type="Proteomes" id="UP000789572">
    <property type="component" value="Unassembled WGS sequence"/>
</dbReference>
<sequence>QIAGRQLDDKDGGEVGFVFEMYVQYLLRRGDITWEAKYLGIVRGNRVAEYENMNEFTTPANPVVRHFRVCEDLDKFTSHDTLLMPEYRNFASVDFIMTPDQLFQVTLNKDH</sequence>
<evidence type="ECO:0000313" key="1">
    <source>
        <dbReference type="EMBL" id="CAG8654238.1"/>
    </source>
</evidence>
<keyword evidence="2" id="KW-1185">Reference proteome</keyword>
<dbReference type="AlphaFoldDB" id="A0A9N9H569"/>
<dbReference type="EMBL" id="CAJVPJ010004646">
    <property type="protein sequence ID" value="CAG8654238.1"/>
    <property type="molecule type" value="Genomic_DNA"/>
</dbReference>